<name>A0A0W0FDD3_MONRR</name>
<accession>A0A0W0FDD3</accession>
<organism evidence="1 2">
    <name type="scientific">Moniliophthora roreri</name>
    <name type="common">Frosty pod rot fungus</name>
    <name type="synonym">Monilia roreri</name>
    <dbReference type="NCBI Taxonomy" id="221103"/>
    <lineage>
        <taxon>Eukaryota</taxon>
        <taxon>Fungi</taxon>
        <taxon>Dikarya</taxon>
        <taxon>Basidiomycota</taxon>
        <taxon>Agaricomycotina</taxon>
        <taxon>Agaricomycetes</taxon>
        <taxon>Agaricomycetidae</taxon>
        <taxon>Agaricales</taxon>
        <taxon>Marasmiineae</taxon>
        <taxon>Marasmiaceae</taxon>
        <taxon>Moniliophthora</taxon>
    </lineage>
</organism>
<evidence type="ECO:0000313" key="2">
    <source>
        <dbReference type="Proteomes" id="UP000054988"/>
    </source>
</evidence>
<proteinExistence type="predicted"/>
<comment type="caution">
    <text evidence="1">The sequence shown here is derived from an EMBL/GenBank/DDBJ whole genome shotgun (WGS) entry which is preliminary data.</text>
</comment>
<dbReference type="AlphaFoldDB" id="A0A0W0FDD3"/>
<dbReference type="EMBL" id="LATX01002090">
    <property type="protein sequence ID" value="KTB34333.1"/>
    <property type="molecule type" value="Genomic_DNA"/>
</dbReference>
<evidence type="ECO:0000313" key="1">
    <source>
        <dbReference type="EMBL" id="KTB34333.1"/>
    </source>
</evidence>
<sequence length="30" mass="3136">MACAAVPSPADTVTDEELLTDADAAFPLWD</sequence>
<reference evidence="1 2" key="1">
    <citation type="submission" date="2015-12" db="EMBL/GenBank/DDBJ databases">
        <title>Draft genome sequence of Moniliophthora roreri, the causal agent of frosty pod rot of cacao.</title>
        <authorList>
            <person name="Aime M.C."/>
            <person name="Diaz-Valderrama J.R."/>
            <person name="Kijpornyongpan T."/>
            <person name="Phillips-Mora W."/>
        </authorList>
    </citation>
    <scope>NUCLEOTIDE SEQUENCE [LARGE SCALE GENOMIC DNA]</scope>
    <source>
        <strain evidence="1 2">MCA 2952</strain>
    </source>
</reference>
<protein>
    <submittedName>
        <fullName evidence="1">Uncharacterized protein</fullName>
    </submittedName>
</protein>
<dbReference type="Proteomes" id="UP000054988">
    <property type="component" value="Unassembled WGS sequence"/>
</dbReference>
<gene>
    <name evidence="1" type="ORF">WG66_13071</name>
</gene>